<protein>
    <submittedName>
        <fullName evidence="2">Uncharacterized protein</fullName>
    </submittedName>
</protein>
<accession>A0A914HE78</accession>
<name>A0A914HE78_GLORO</name>
<sequence>MVMAERGGQEWTKMRNWCVHRCLQEPDLEWTSGRRGRGDDAATAGDDDGDCDVMVMNRIELMLILSIGNHQSLSKREVCLGVFLRFLSSDHSSSLAWGIATNESSNQFNSTPTHAFFLLMEWNAI</sequence>
<organism evidence="1 2">
    <name type="scientific">Globodera rostochiensis</name>
    <name type="common">Golden nematode worm</name>
    <name type="synonym">Heterodera rostochiensis</name>
    <dbReference type="NCBI Taxonomy" id="31243"/>
    <lineage>
        <taxon>Eukaryota</taxon>
        <taxon>Metazoa</taxon>
        <taxon>Ecdysozoa</taxon>
        <taxon>Nematoda</taxon>
        <taxon>Chromadorea</taxon>
        <taxon>Rhabditida</taxon>
        <taxon>Tylenchina</taxon>
        <taxon>Tylenchomorpha</taxon>
        <taxon>Tylenchoidea</taxon>
        <taxon>Heteroderidae</taxon>
        <taxon>Heteroderinae</taxon>
        <taxon>Globodera</taxon>
    </lineage>
</organism>
<dbReference type="WBParaSite" id="Gr19_v10_g16323.t1">
    <property type="protein sequence ID" value="Gr19_v10_g16323.t1"/>
    <property type="gene ID" value="Gr19_v10_g16323"/>
</dbReference>
<proteinExistence type="predicted"/>
<reference evidence="2" key="1">
    <citation type="submission" date="2022-11" db="UniProtKB">
        <authorList>
            <consortium name="WormBaseParasite"/>
        </authorList>
    </citation>
    <scope>IDENTIFICATION</scope>
</reference>
<dbReference type="Proteomes" id="UP000887572">
    <property type="component" value="Unplaced"/>
</dbReference>
<evidence type="ECO:0000313" key="2">
    <source>
        <dbReference type="WBParaSite" id="Gr19_v10_g16323.t1"/>
    </source>
</evidence>
<keyword evidence="1" id="KW-1185">Reference proteome</keyword>
<dbReference type="AlphaFoldDB" id="A0A914HE78"/>
<evidence type="ECO:0000313" key="1">
    <source>
        <dbReference type="Proteomes" id="UP000887572"/>
    </source>
</evidence>